<evidence type="ECO:0000313" key="2">
    <source>
        <dbReference type="Proteomes" id="UP000307440"/>
    </source>
</evidence>
<dbReference type="AlphaFoldDB" id="A0A5C3KV08"/>
<dbReference type="Proteomes" id="UP000307440">
    <property type="component" value="Unassembled WGS sequence"/>
</dbReference>
<evidence type="ECO:0000313" key="1">
    <source>
        <dbReference type="EMBL" id="TFK24356.1"/>
    </source>
</evidence>
<proteinExistence type="predicted"/>
<protein>
    <submittedName>
        <fullName evidence="1">Uncharacterized protein</fullName>
    </submittedName>
</protein>
<keyword evidence="2" id="KW-1185">Reference proteome</keyword>
<reference evidence="1 2" key="1">
    <citation type="journal article" date="2019" name="Nat. Ecol. Evol.">
        <title>Megaphylogeny resolves global patterns of mushroom evolution.</title>
        <authorList>
            <person name="Varga T."/>
            <person name="Krizsan K."/>
            <person name="Foldi C."/>
            <person name="Dima B."/>
            <person name="Sanchez-Garcia M."/>
            <person name="Sanchez-Ramirez S."/>
            <person name="Szollosi G.J."/>
            <person name="Szarkandi J.G."/>
            <person name="Papp V."/>
            <person name="Albert L."/>
            <person name="Andreopoulos W."/>
            <person name="Angelini C."/>
            <person name="Antonin V."/>
            <person name="Barry K.W."/>
            <person name="Bougher N.L."/>
            <person name="Buchanan P."/>
            <person name="Buyck B."/>
            <person name="Bense V."/>
            <person name="Catcheside P."/>
            <person name="Chovatia M."/>
            <person name="Cooper J."/>
            <person name="Damon W."/>
            <person name="Desjardin D."/>
            <person name="Finy P."/>
            <person name="Geml J."/>
            <person name="Haridas S."/>
            <person name="Hughes K."/>
            <person name="Justo A."/>
            <person name="Karasinski D."/>
            <person name="Kautmanova I."/>
            <person name="Kiss B."/>
            <person name="Kocsube S."/>
            <person name="Kotiranta H."/>
            <person name="LaButti K.M."/>
            <person name="Lechner B.E."/>
            <person name="Liimatainen K."/>
            <person name="Lipzen A."/>
            <person name="Lukacs Z."/>
            <person name="Mihaltcheva S."/>
            <person name="Morgado L.N."/>
            <person name="Niskanen T."/>
            <person name="Noordeloos M.E."/>
            <person name="Ohm R.A."/>
            <person name="Ortiz-Santana B."/>
            <person name="Ovrebo C."/>
            <person name="Racz N."/>
            <person name="Riley R."/>
            <person name="Savchenko A."/>
            <person name="Shiryaev A."/>
            <person name="Soop K."/>
            <person name="Spirin V."/>
            <person name="Szebenyi C."/>
            <person name="Tomsovsky M."/>
            <person name="Tulloss R.E."/>
            <person name="Uehling J."/>
            <person name="Grigoriev I.V."/>
            <person name="Vagvolgyi C."/>
            <person name="Papp T."/>
            <person name="Martin F.M."/>
            <person name="Miettinen O."/>
            <person name="Hibbett D.S."/>
            <person name="Nagy L.G."/>
        </authorList>
    </citation>
    <scope>NUCLEOTIDE SEQUENCE [LARGE SCALE GENOMIC DNA]</scope>
    <source>
        <strain evidence="1 2">CBS 121175</strain>
    </source>
</reference>
<name>A0A5C3KV08_COPMA</name>
<sequence>MALINGTYTISSFVGSDRFFLLFRDSAEATPVRGRPYAGSPAHHRILGTMPSSLQDRNYEHGTSYKRRKAGIVDSEIVVRPNRSKVWNIAGGEPVDHAHIILYDHYDMAENELWLIRPVGLTPISGTSSSESASVVGKRNCSAGSFTDWWHAATWIGNTEEHQVK</sequence>
<accession>A0A5C3KV08</accession>
<gene>
    <name evidence="1" type="ORF">FA15DRAFT_656005</name>
</gene>
<organism evidence="1 2">
    <name type="scientific">Coprinopsis marcescibilis</name>
    <name type="common">Agaric fungus</name>
    <name type="synonym">Psathyrella marcescibilis</name>
    <dbReference type="NCBI Taxonomy" id="230819"/>
    <lineage>
        <taxon>Eukaryota</taxon>
        <taxon>Fungi</taxon>
        <taxon>Dikarya</taxon>
        <taxon>Basidiomycota</taxon>
        <taxon>Agaricomycotina</taxon>
        <taxon>Agaricomycetes</taxon>
        <taxon>Agaricomycetidae</taxon>
        <taxon>Agaricales</taxon>
        <taxon>Agaricineae</taxon>
        <taxon>Psathyrellaceae</taxon>
        <taxon>Coprinopsis</taxon>
    </lineage>
</organism>
<dbReference type="EMBL" id="ML210202">
    <property type="protein sequence ID" value="TFK24356.1"/>
    <property type="molecule type" value="Genomic_DNA"/>
</dbReference>